<feature type="active site" description="Proton donor" evidence="4">
    <location>
        <position position="351"/>
    </location>
</feature>
<keyword evidence="10" id="KW-1185">Reference proteome</keyword>
<reference evidence="9" key="1">
    <citation type="journal article" date="2023" name="Mol. Phylogenet. Evol.">
        <title>Genome-scale phylogeny and comparative genomics of the fungal order Sordariales.</title>
        <authorList>
            <person name="Hensen N."/>
            <person name="Bonometti L."/>
            <person name="Westerberg I."/>
            <person name="Brannstrom I.O."/>
            <person name="Guillou S."/>
            <person name="Cros-Aarteil S."/>
            <person name="Calhoun S."/>
            <person name="Haridas S."/>
            <person name="Kuo A."/>
            <person name="Mondo S."/>
            <person name="Pangilinan J."/>
            <person name="Riley R."/>
            <person name="LaButti K."/>
            <person name="Andreopoulos B."/>
            <person name="Lipzen A."/>
            <person name="Chen C."/>
            <person name="Yan M."/>
            <person name="Daum C."/>
            <person name="Ng V."/>
            <person name="Clum A."/>
            <person name="Steindorff A."/>
            <person name="Ohm R.A."/>
            <person name="Martin F."/>
            <person name="Silar P."/>
            <person name="Natvig D.O."/>
            <person name="Lalanne C."/>
            <person name="Gautier V."/>
            <person name="Ament-Velasquez S.L."/>
            <person name="Kruys A."/>
            <person name="Hutchinson M.I."/>
            <person name="Powell A.J."/>
            <person name="Barry K."/>
            <person name="Miller A.N."/>
            <person name="Grigoriev I.V."/>
            <person name="Debuchy R."/>
            <person name="Gladieux P."/>
            <person name="Hiltunen Thoren M."/>
            <person name="Johannesson H."/>
        </authorList>
    </citation>
    <scope>NUCLEOTIDE SEQUENCE</scope>
    <source>
        <strain evidence="9">CBS 757.83</strain>
    </source>
</reference>
<evidence type="ECO:0000313" key="10">
    <source>
        <dbReference type="Proteomes" id="UP001305647"/>
    </source>
</evidence>
<feature type="region of interest" description="Disordered" evidence="5">
    <location>
        <begin position="22"/>
        <end position="59"/>
    </location>
</feature>
<dbReference type="Proteomes" id="UP001305647">
    <property type="component" value="Unassembled WGS sequence"/>
</dbReference>
<feature type="signal peptide" evidence="6">
    <location>
        <begin position="1"/>
        <end position="21"/>
    </location>
</feature>
<keyword evidence="3 4" id="KW-0326">Glycosidase</keyword>
<dbReference type="SUPFAM" id="SSF51445">
    <property type="entry name" value="(Trans)glycosidases"/>
    <property type="match status" value="1"/>
</dbReference>
<dbReference type="PANTHER" id="PTHR40079:SF4">
    <property type="entry name" value="GH26 DOMAIN-CONTAINING PROTEIN-RELATED"/>
    <property type="match status" value="1"/>
</dbReference>
<dbReference type="Gene3D" id="2.60.120.260">
    <property type="entry name" value="Galactose-binding domain-like"/>
    <property type="match status" value="1"/>
</dbReference>
<evidence type="ECO:0000313" key="9">
    <source>
        <dbReference type="EMBL" id="KAK4098618.1"/>
    </source>
</evidence>
<dbReference type="AlphaFoldDB" id="A0AAN6PVM3"/>
<gene>
    <name evidence="9" type="ORF">N658DRAFT_476898</name>
</gene>
<dbReference type="Pfam" id="PF16990">
    <property type="entry name" value="CBM_35"/>
    <property type="match status" value="1"/>
</dbReference>
<evidence type="ECO:0000256" key="3">
    <source>
        <dbReference type="ARBA" id="ARBA00023295"/>
    </source>
</evidence>
<reference evidence="9" key="2">
    <citation type="submission" date="2023-05" db="EMBL/GenBank/DDBJ databases">
        <authorList>
            <consortium name="Lawrence Berkeley National Laboratory"/>
            <person name="Steindorff A."/>
            <person name="Hensen N."/>
            <person name="Bonometti L."/>
            <person name="Westerberg I."/>
            <person name="Brannstrom I.O."/>
            <person name="Guillou S."/>
            <person name="Cros-Aarteil S."/>
            <person name="Calhoun S."/>
            <person name="Haridas S."/>
            <person name="Kuo A."/>
            <person name="Mondo S."/>
            <person name="Pangilinan J."/>
            <person name="Riley R."/>
            <person name="Labutti K."/>
            <person name="Andreopoulos B."/>
            <person name="Lipzen A."/>
            <person name="Chen C."/>
            <person name="Yanf M."/>
            <person name="Daum C."/>
            <person name="Ng V."/>
            <person name="Clum A."/>
            <person name="Ohm R."/>
            <person name="Martin F."/>
            <person name="Silar P."/>
            <person name="Natvig D."/>
            <person name="Lalanne C."/>
            <person name="Gautier V."/>
            <person name="Ament-Velasquez S.L."/>
            <person name="Kruys A."/>
            <person name="Hutchinson M.I."/>
            <person name="Powell A.J."/>
            <person name="Barry K."/>
            <person name="Miller A.N."/>
            <person name="Grigoriev I.V."/>
            <person name="Debuchy R."/>
            <person name="Gladieux P."/>
            <person name="Thoren M.H."/>
            <person name="Johannesson H."/>
        </authorList>
    </citation>
    <scope>NUCLEOTIDE SEQUENCE</scope>
    <source>
        <strain evidence="9">CBS 757.83</strain>
    </source>
</reference>
<evidence type="ECO:0000259" key="7">
    <source>
        <dbReference type="PROSITE" id="PS51175"/>
    </source>
</evidence>
<dbReference type="InterPro" id="IPR005084">
    <property type="entry name" value="CBM6"/>
</dbReference>
<evidence type="ECO:0000256" key="1">
    <source>
        <dbReference type="ARBA" id="ARBA00007754"/>
    </source>
</evidence>
<dbReference type="InterPro" id="IPR000805">
    <property type="entry name" value="Glyco_hydro_26"/>
</dbReference>
<proteinExistence type="inferred from homology"/>
<feature type="active site" description="Nucleophile" evidence="4">
    <location>
        <position position="441"/>
    </location>
</feature>
<dbReference type="CDD" id="cd04086">
    <property type="entry name" value="CBM35_mannanase-like"/>
    <property type="match status" value="1"/>
</dbReference>
<dbReference type="PANTHER" id="PTHR40079">
    <property type="entry name" value="MANNAN ENDO-1,4-BETA-MANNOSIDASE E-RELATED"/>
    <property type="match status" value="1"/>
</dbReference>
<dbReference type="PROSITE" id="PS51764">
    <property type="entry name" value="GH26"/>
    <property type="match status" value="1"/>
</dbReference>
<dbReference type="InterPro" id="IPR017853">
    <property type="entry name" value="GH"/>
</dbReference>
<dbReference type="PRINTS" id="PR00739">
    <property type="entry name" value="GLHYDRLASE26"/>
</dbReference>
<evidence type="ECO:0000256" key="5">
    <source>
        <dbReference type="SAM" id="MobiDB-lite"/>
    </source>
</evidence>
<dbReference type="EMBL" id="MU863657">
    <property type="protein sequence ID" value="KAK4098618.1"/>
    <property type="molecule type" value="Genomic_DNA"/>
</dbReference>
<sequence length="504" mass="54678">MARSLRSLLCGLVALAAGANAAPSCPARSTSSVSSALPSTTTKTSTSTSSAQPTSTAPAARTFQAEDGILSGTNVDTAQSGYTGTGYVTGFDEGTDKVTFTVDSDTTRLYDLSIRVAAIYGEKRTSVVLNGGATSEVLFLAGTTFTDVAGGQLLLNEGSNTIDIVSNWGWYLIDSITLTPSAPRPPHQINPAPVNPDADAGAKALYNYLRSIYGKKILSGQQELSWANWIAQQTGKTPALVSVDLMDYSPSRVERGTVGTAVEEAIEHHNRGGIVSVLWHWNAPVGLYDTPERRWWSGFYTDATDFDVAAALSDTTNANYTLLIRDIDAIAVELKRLEAAGVPVLWRPLHEAEGAWFWWGAKGPEPAKQLWDIMYDRLVNHHNINNLLWVWNSLAEDWYPGDATVDILSADVYAQGNGPMSTQYQTLIDLGDDKKMIAATEVGAAPLPDALQAYEAHWLWFAVWGDSFINDESWNSLPTLNTIYNSDYVLTLDEIQGWRGSIPA</sequence>
<evidence type="ECO:0000256" key="2">
    <source>
        <dbReference type="ARBA" id="ARBA00022801"/>
    </source>
</evidence>
<dbReference type="InterPro" id="IPR008979">
    <property type="entry name" value="Galactose-bd-like_sf"/>
</dbReference>
<keyword evidence="2 4" id="KW-0378">Hydrolase</keyword>
<feature type="domain" description="GH26" evidence="8">
    <location>
        <begin position="200"/>
        <end position="493"/>
    </location>
</feature>
<dbReference type="Pfam" id="PF02156">
    <property type="entry name" value="Glyco_hydro_26"/>
    <property type="match status" value="1"/>
</dbReference>
<protein>
    <submittedName>
        <fullName evidence="9">Glycoside hydrolase family 26 protein</fullName>
    </submittedName>
</protein>
<accession>A0AAN6PVM3</accession>
<name>A0AAN6PVM3_9PEZI</name>
<evidence type="ECO:0000259" key="8">
    <source>
        <dbReference type="PROSITE" id="PS51764"/>
    </source>
</evidence>
<evidence type="ECO:0000256" key="6">
    <source>
        <dbReference type="SAM" id="SignalP"/>
    </source>
</evidence>
<dbReference type="GO" id="GO:0016985">
    <property type="term" value="F:mannan endo-1,4-beta-mannosidase activity"/>
    <property type="evidence" value="ECO:0007669"/>
    <property type="project" value="InterPro"/>
</dbReference>
<evidence type="ECO:0000256" key="4">
    <source>
        <dbReference type="PROSITE-ProRule" id="PRU01100"/>
    </source>
</evidence>
<dbReference type="GO" id="GO:0030246">
    <property type="term" value="F:carbohydrate binding"/>
    <property type="evidence" value="ECO:0007669"/>
    <property type="project" value="InterPro"/>
</dbReference>
<comment type="caution">
    <text evidence="9">The sequence shown here is derived from an EMBL/GenBank/DDBJ whole genome shotgun (WGS) entry which is preliminary data.</text>
</comment>
<feature type="chain" id="PRO_5042893965" evidence="6">
    <location>
        <begin position="22"/>
        <end position="504"/>
    </location>
</feature>
<dbReference type="GO" id="GO:0006080">
    <property type="term" value="P:substituted mannan metabolic process"/>
    <property type="evidence" value="ECO:0007669"/>
    <property type="project" value="InterPro"/>
</dbReference>
<keyword evidence="6" id="KW-0732">Signal</keyword>
<feature type="domain" description="CBM6" evidence="7">
    <location>
        <begin position="61"/>
        <end position="179"/>
    </location>
</feature>
<dbReference type="InterPro" id="IPR022790">
    <property type="entry name" value="GH26_dom"/>
</dbReference>
<comment type="similarity">
    <text evidence="1 4">Belongs to the glycosyl hydrolase 26 family.</text>
</comment>
<dbReference type="SUPFAM" id="SSF49785">
    <property type="entry name" value="Galactose-binding domain-like"/>
    <property type="match status" value="1"/>
</dbReference>
<dbReference type="PROSITE" id="PS51175">
    <property type="entry name" value="CBM6"/>
    <property type="match status" value="1"/>
</dbReference>
<organism evidence="9 10">
    <name type="scientific">Parathielavia hyrcaniae</name>
    <dbReference type="NCBI Taxonomy" id="113614"/>
    <lineage>
        <taxon>Eukaryota</taxon>
        <taxon>Fungi</taxon>
        <taxon>Dikarya</taxon>
        <taxon>Ascomycota</taxon>
        <taxon>Pezizomycotina</taxon>
        <taxon>Sordariomycetes</taxon>
        <taxon>Sordariomycetidae</taxon>
        <taxon>Sordariales</taxon>
        <taxon>Chaetomiaceae</taxon>
        <taxon>Parathielavia</taxon>
    </lineage>
</organism>
<dbReference type="Gene3D" id="3.20.20.80">
    <property type="entry name" value="Glycosidases"/>
    <property type="match status" value="1"/>
</dbReference>